<dbReference type="OrthoDB" id="9802241at2"/>
<gene>
    <name evidence="5" type="primary">lysA</name>
    <name evidence="10" type="ORF">EJA05_19225</name>
</gene>
<evidence type="ECO:0000256" key="5">
    <source>
        <dbReference type="HAMAP-Rule" id="MF_02120"/>
    </source>
</evidence>
<keyword evidence="4 5" id="KW-0456">Lyase</keyword>
<dbReference type="Gene3D" id="3.20.20.10">
    <property type="entry name" value="Alanine racemase"/>
    <property type="match status" value="1"/>
</dbReference>
<proteinExistence type="inferred from homology"/>
<feature type="binding site" evidence="5">
    <location>
        <position position="368"/>
    </location>
    <ligand>
        <name>substrate</name>
    </ligand>
</feature>
<feature type="binding site" evidence="5">
    <location>
        <begin position="260"/>
        <end position="263"/>
    </location>
    <ligand>
        <name>pyridoxal 5'-phosphate</name>
        <dbReference type="ChEBI" id="CHEBI:597326"/>
    </ligand>
</feature>
<comment type="subunit">
    <text evidence="5">Homodimer.</text>
</comment>
<evidence type="ECO:0000256" key="3">
    <source>
        <dbReference type="ARBA" id="ARBA00022898"/>
    </source>
</evidence>
<dbReference type="GO" id="GO:0009089">
    <property type="term" value="P:lysine biosynthetic process via diaminopimelate"/>
    <property type="evidence" value="ECO:0007669"/>
    <property type="project" value="UniProtKB-UniRule"/>
</dbReference>
<evidence type="ECO:0000256" key="8">
    <source>
        <dbReference type="RuleBase" id="RU003738"/>
    </source>
</evidence>
<comment type="function">
    <text evidence="5">Specifically catalyzes the decarboxylation of meso-diaminopimelate (meso-DAP) to L-lysine.</text>
</comment>
<keyword evidence="3 5" id="KW-0663">Pyridoxal phosphate</keyword>
<dbReference type="InterPro" id="IPR029066">
    <property type="entry name" value="PLP-binding_barrel"/>
</dbReference>
<dbReference type="EC" id="4.1.1.20" evidence="5 6"/>
<dbReference type="CDD" id="cd06828">
    <property type="entry name" value="PLPDE_III_DapDC"/>
    <property type="match status" value="1"/>
</dbReference>
<sequence>MSTPSTLLADAVRQHGSPLWAYDAQTIGQRIDQLLQHFDTVRFAQKANPNLHVLRLIRERGLVLDAVSLGEMERAFAAGAQVTGEPAGVVLTCDVLDQPTLARVVETGIEVNAGSIDMLRQLGERSPGHRVWLRINPGFGHGHSRKTNTGGENSKHGIWHEQLPEALACVKQHGLHLVGVHMHIGSGVDYQHLEQVAGAMVGLIGQLGMDIEAFSIGGGLSTPYRQDDQPVDLQCYARTWALARAEIEAMLGHPVRMEIEPGRFLVAESGYLVAEVRAVKQMGNNHYILVDAGFNDLMRPAMYGAYHRMSLFDAVGRPVNRPLQPTVVAGPLCESGDVFTQDDQELTPQVLPQAKVGDLLVIHDAGAYGASMSSNYNSRPLLPELLIEQGQMRMIRRRQTVQELLALELGV</sequence>
<feature type="binding site" evidence="5">
    <location>
        <position position="263"/>
    </location>
    <ligand>
        <name>substrate</name>
    </ligand>
</feature>
<feature type="binding site" evidence="5">
    <location>
        <position position="299"/>
    </location>
    <ligand>
        <name>substrate</name>
    </ligand>
</feature>
<dbReference type="AlphaFoldDB" id="A0A3Q8U2G4"/>
<reference evidence="10 11" key="1">
    <citation type="submission" date="2018-12" db="EMBL/GenBank/DDBJ databases">
        <authorList>
            <person name="Li S."/>
            <person name="Yang R."/>
            <person name="Chen G."/>
            <person name="Zou L."/>
            <person name="Zhang C."/>
            <person name="Chen Y."/>
            <person name="Liu Z."/>
            <person name="Li Y."/>
            <person name="Yan Y."/>
            <person name="Huang M."/>
            <person name="Chen T."/>
        </authorList>
    </citation>
    <scope>NUCLEOTIDE SEQUENCE [LARGE SCALE GENOMIC DNA]</scope>
    <source>
        <strain evidence="10 11">1257</strain>
    </source>
</reference>
<name>A0A3Q8U2G4_9PSED</name>
<dbReference type="InterPro" id="IPR000183">
    <property type="entry name" value="Orn/DAP/Arg_de-COase"/>
</dbReference>
<evidence type="ECO:0000313" key="10">
    <source>
        <dbReference type="EMBL" id="AZL69719.1"/>
    </source>
</evidence>
<evidence type="ECO:0000256" key="1">
    <source>
        <dbReference type="ARBA" id="ARBA00001933"/>
    </source>
</evidence>
<dbReference type="GO" id="GO:0008836">
    <property type="term" value="F:diaminopimelate decarboxylase activity"/>
    <property type="evidence" value="ECO:0007669"/>
    <property type="project" value="UniProtKB-UniRule"/>
</dbReference>
<comment type="catalytic activity">
    <reaction evidence="5 8">
        <text>meso-2,6-diaminopimelate + H(+) = L-lysine + CO2</text>
        <dbReference type="Rhea" id="RHEA:15101"/>
        <dbReference type="ChEBI" id="CHEBI:15378"/>
        <dbReference type="ChEBI" id="CHEBI:16526"/>
        <dbReference type="ChEBI" id="CHEBI:32551"/>
        <dbReference type="ChEBI" id="CHEBI:57791"/>
        <dbReference type="EC" id="4.1.1.20"/>
    </reaction>
</comment>
<dbReference type="PRINTS" id="PR01181">
    <property type="entry name" value="DAPDCRBXLASE"/>
</dbReference>
<comment type="similarity">
    <text evidence="5">Belongs to the Orn/Lys/Arg decarboxylase class-II family. LysA subfamily.</text>
</comment>
<feature type="binding site" evidence="5">
    <location>
        <position position="368"/>
    </location>
    <ligand>
        <name>pyridoxal 5'-phosphate</name>
        <dbReference type="ChEBI" id="CHEBI:597326"/>
    </ligand>
</feature>
<dbReference type="InterPro" id="IPR022653">
    <property type="entry name" value="De-COase2_pyr-phos_BS"/>
</dbReference>
<keyword evidence="2 5" id="KW-0210">Decarboxylase</keyword>
<dbReference type="EMBL" id="CP034338">
    <property type="protein sequence ID" value="AZL69719.1"/>
    <property type="molecule type" value="Genomic_DNA"/>
</dbReference>
<dbReference type="SUPFAM" id="SSF50621">
    <property type="entry name" value="Alanine racemase C-terminal domain-like"/>
    <property type="match status" value="1"/>
</dbReference>
<feature type="binding site" evidence="5">
    <location>
        <position position="219"/>
    </location>
    <ligand>
        <name>pyridoxal 5'-phosphate</name>
        <dbReference type="ChEBI" id="CHEBI:597326"/>
    </ligand>
</feature>
<dbReference type="PANTHER" id="PTHR43727:SF2">
    <property type="entry name" value="GROUP IV DECARBOXYLASE"/>
    <property type="match status" value="1"/>
</dbReference>
<dbReference type="NCBIfam" id="TIGR01048">
    <property type="entry name" value="lysA"/>
    <property type="match status" value="1"/>
</dbReference>
<feature type="modified residue" description="N6-(pyridoxal phosphate)lysine" evidence="5 7">
    <location>
        <position position="46"/>
    </location>
</feature>
<dbReference type="SUPFAM" id="SSF51419">
    <property type="entry name" value="PLP-binding barrel"/>
    <property type="match status" value="1"/>
</dbReference>
<dbReference type="HAMAP" id="MF_02120">
    <property type="entry name" value="LysA"/>
    <property type="match status" value="1"/>
</dbReference>
<feature type="active site" description="Proton donor" evidence="7">
    <location>
        <position position="333"/>
    </location>
</feature>
<evidence type="ECO:0000256" key="4">
    <source>
        <dbReference type="ARBA" id="ARBA00023239"/>
    </source>
</evidence>
<dbReference type="UniPathway" id="UPA00034">
    <property type="reaction ID" value="UER00027"/>
</dbReference>
<comment type="cofactor">
    <cofactor evidence="1 5 7 8">
        <name>pyridoxal 5'-phosphate</name>
        <dbReference type="ChEBI" id="CHEBI:597326"/>
    </cofactor>
</comment>
<dbReference type="Pfam" id="PF02784">
    <property type="entry name" value="Orn_Arg_deC_N"/>
    <property type="match status" value="1"/>
</dbReference>
<feature type="binding site" evidence="5">
    <location>
        <position position="303"/>
    </location>
    <ligand>
        <name>substrate</name>
    </ligand>
</feature>
<feature type="binding site" evidence="5">
    <location>
        <position position="334"/>
    </location>
    <ligand>
        <name>substrate</name>
    </ligand>
</feature>
<accession>A0A3Q8U2G4</accession>
<evidence type="ECO:0000313" key="11">
    <source>
        <dbReference type="Proteomes" id="UP000268230"/>
    </source>
</evidence>
<evidence type="ECO:0000256" key="7">
    <source>
        <dbReference type="PIRSR" id="PIRSR600183-50"/>
    </source>
</evidence>
<dbReference type="PROSITE" id="PS00879">
    <property type="entry name" value="ODR_DC_2_2"/>
    <property type="match status" value="1"/>
</dbReference>
<keyword evidence="5" id="KW-0028">Amino-acid biosynthesis</keyword>
<evidence type="ECO:0000256" key="6">
    <source>
        <dbReference type="NCBIfam" id="TIGR01048"/>
    </source>
</evidence>
<dbReference type="Gene3D" id="2.40.37.10">
    <property type="entry name" value="Lyase, Ornithine Decarboxylase, Chain A, domain 1"/>
    <property type="match status" value="1"/>
</dbReference>
<dbReference type="Proteomes" id="UP000268230">
    <property type="component" value="Chromosome"/>
</dbReference>
<dbReference type="GO" id="GO:0030170">
    <property type="term" value="F:pyridoxal phosphate binding"/>
    <property type="evidence" value="ECO:0007669"/>
    <property type="project" value="UniProtKB-UniRule"/>
</dbReference>
<protein>
    <recommendedName>
        <fullName evidence="5 6">Diaminopimelate decarboxylase</fullName>
        <shortName evidence="5">DAP decarboxylase</shortName>
        <shortName evidence="5">DAPDC</shortName>
        <ecNumber evidence="5 6">4.1.1.20</ecNumber>
    </recommendedName>
</protein>
<dbReference type="InterPro" id="IPR022644">
    <property type="entry name" value="De-COase2_N"/>
</dbReference>
<evidence type="ECO:0000256" key="2">
    <source>
        <dbReference type="ARBA" id="ARBA00022793"/>
    </source>
</evidence>
<evidence type="ECO:0000259" key="9">
    <source>
        <dbReference type="Pfam" id="PF02784"/>
    </source>
</evidence>
<dbReference type="PROSITE" id="PS00878">
    <property type="entry name" value="ODR_DC_2_1"/>
    <property type="match status" value="1"/>
</dbReference>
<dbReference type="InterPro" id="IPR009006">
    <property type="entry name" value="Ala_racemase/Decarboxylase_C"/>
</dbReference>
<comment type="pathway">
    <text evidence="5 8">Amino-acid biosynthesis; L-lysine biosynthesis via DAP pathway; L-lysine from DL-2,6-diaminopimelate: step 1/1.</text>
</comment>
<dbReference type="PRINTS" id="PR01179">
    <property type="entry name" value="ODADCRBXLASE"/>
</dbReference>
<dbReference type="PANTHER" id="PTHR43727">
    <property type="entry name" value="DIAMINOPIMELATE DECARBOXYLASE"/>
    <property type="match status" value="1"/>
</dbReference>
<dbReference type="InterPro" id="IPR022657">
    <property type="entry name" value="De-COase2_CS"/>
</dbReference>
<keyword evidence="5 8" id="KW-0457">Lysine biosynthesis</keyword>
<dbReference type="KEGG" id="pory:EJA05_19225"/>
<feature type="domain" description="Orn/DAP/Arg decarboxylase 2 N-terminal" evidence="9">
    <location>
        <begin position="27"/>
        <end position="267"/>
    </location>
</feature>
<dbReference type="InterPro" id="IPR002986">
    <property type="entry name" value="DAP_deCOOHase_LysA"/>
</dbReference>
<organism evidence="10 11">
    <name type="scientific">Pseudomonas entomophila</name>
    <dbReference type="NCBI Taxonomy" id="312306"/>
    <lineage>
        <taxon>Bacteria</taxon>
        <taxon>Pseudomonadati</taxon>
        <taxon>Pseudomonadota</taxon>
        <taxon>Gammaproteobacteria</taxon>
        <taxon>Pseudomonadales</taxon>
        <taxon>Pseudomonadaceae</taxon>
        <taxon>Pseudomonas</taxon>
    </lineage>
</organism>